<gene>
    <name evidence="1" type="ORF">IHE45_19G088700</name>
</gene>
<dbReference type="EMBL" id="CM037029">
    <property type="protein sequence ID" value="KAH7653577.1"/>
    <property type="molecule type" value="Genomic_DNA"/>
</dbReference>
<evidence type="ECO:0000313" key="1">
    <source>
        <dbReference type="EMBL" id="KAH7653577.1"/>
    </source>
</evidence>
<accession>A0ACB7TZT0</accession>
<keyword evidence="2" id="KW-1185">Reference proteome</keyword>
<keyword evidence="1" id="KW-0808">Transferase</keyword>
<protein>
    <submittedName>
        <fullName evidence="1">Nucleotide-diphospho-sugar transferases protein</fullName>
    </submittedName>
</protein>
<sequence>MGKPIAVSGGRSPRSPTAGGAGASGKTTGQCLTFLLLLAAVAFPTVVLYRAVDRRHYSYRSLRSDLNASAMLSDSDWLSEAAAPDTVELRLDKILQEASMEDKTVILTTLNSAWARPGSVVDLFIESFRIGIGTRVLLNHLVIITLDPKAYERCLLLHTHCFPLATEGIDFSGEEYFMSNGYLEMMWRRIDFLRTILEMGYSFIFTDVDIMWFRNPLPNFYSDIDFQTACDHFFGNSTDLGNRANGGFNYVKSNNRSIEFYKYWYSSREKFPGHHDQDVFNTIKYDPFVTEIGLTMRFLSTAFFGGLCEPSRDLNKVCTMHANCCIGLESKLHDLRIMLDNWRDFMSLPHNMKNSGIVSWRVPQNCRTSILGCLLSVLLRSSEPHHFDCFSGEEGFLISAIRFYHPAYKMSNTYAKIHNHQFLCISEQQTRTED</sequence>
<reference evidence="2" key="1">
    <citation type="journal article" date="2022" name="Nat. Commun.">
        <title>Chromosome evolution and the genetic basis of agronomically important traits in greater yam.</title>
        <authorList>
            <person name="Bredeson J.V."/>
            <person name="Lyons J.B."/>
            <person name="Oniyinde I.O."/>
            <person name="Okereke N.R."/>
            <person name="Kolade O."/>
            <person name="Nnabue I."/>
            <person name="Nwadili C.O."/>
            <person name="Hribova E."/>
            <person name="Parker M."/>
            <person name="Nwogha J."/>
            <person name="Shu S."/>
            <person name="Carlson J."/>
            <person name="Kariba R."/>
            <person name="Muthemba S."/>
            <person name="Knop K."/>
            <person name="Barton G.J."/>
            <person name="Sherwood A.V."/>
            <person name="Lopez-Montes A."/>
            <person name="Asiedu R."/>
            <person name="Jamnadass R."/>
            <person name="Muchugi A."/>
            <person name="Goodstein D."/>
            <person name="Egesi C.N."/>
            <person name="Featherston J."/>
            <person name="Asfaw A."/>
            <person name="Simpson G.G."/>
            <person name="Dolezel J."/>
            <person name="Hendre P.S."/>
            <person name="Van Deynze A."/>
            <person name="Kumar P.L."/>
            <person name="Obidiegwu J.E."/>
            <person name="Bhattacharjee R."/>
            <person name="Rokhsar D.S."/>
        </authorList>
    </citation>
    <scope>NUCLEOTIDE SEQUENCE [LARGE SCALE GENOMIC DNA]</scope>
    <source>
        <strain evidence="2">cv. TDa95/00328</strain>
    </source>
</reference>
<comment type="caution">
    <text evidence="1">The sequence shown here is derived from an EMBL/GenBank/DDBJ whole genome shotgun (WGS) entry which is preliminary data.</text>
</comment>
<proteinExistence type="predicted"/>
<evidence type="ECO:0000313" key="2">
    <source>
        <dbReference type="Proteomes" id="UP000827976"/>
    </source>
</evidence>
<name>A0ACB7TZT0_DIOAL</name>
<dbReference type="Proteomes" id="UP000827976">
    <property type="component" value="Chromosome 19"/>
</dbReference>
<organism evidence="1 2">
    <name type="scientific">Dioscorea alata</name>
    <name type="common">Purple yam</name>
    <dbReference type="NCBI Taxonomy" id="55571"/>
    <lineage>
        <taxon>Eukaryota</taxon>
        <taxon>Viridiplantae</taxon>
        <taxon>Streptophyta</taxon>
        <taxon>Embryophyta</taxon>
        <taxon>Tracheophyta</taxon>
        <taxon>Spermatophyta</taxon>
        <taxon>Magnoliopsida</taxon>
        <taxon>Liliopsida</taxon>
        <taxon>Dioscoreales</taxon>
        <taxon>Dioscoreaceae</taxon>
        <taxon>Dioscorea</taxon>
    </lineage>
</organism>